<evidence type="ECO:0000313" key="1">
    <source>
        <dbReference type="EMBL" id="KKK74720.1"/>
    </source>
</evidence>
<dbReference type="EMBL" id="LAZR01056187">
    <property type="protein sequence ID" value="KKK74720.1"/>
    <property type="molecule type" value="Genomic_DNA"/>
</dbReference>
<gene>
    <name evidence="1" type="ORF">LCGC14_2880960</name>
</gene>
<sequence length="28" mass="2944">MKKSFKLSATAILATLMMGTSASAFAHK</sequence>
<dbReference type="AlphaFoldDB" id="A0A0F8YLV4"/>
<reference evidence="1" key="1">
    <citation type="journal article" date="2015" name="Nature">
        <title>Complex archaea that bridge the gap between prokaryotes and eukaryotes.</title>
        <authorList>
            <person name="Spang A."/>
            <person name="Saw J.H."/>
            <person name="Jorgensen S.L."/>
            <person name="Zaremba-Niedzwiedzka K."/>
            <person name="Martijn J."/>
            <person name="Lind A.E."/>
            <person name="van Eijk R."/>
            <person name="Schleper C."/>
            <person name="Guy L."/>
            <person name="Ettema T.J."/>
        </authorList>
    </citation>
    <scope>NUCLEOTIDE SEQUENCE</scope>
</reference>
<organism evidence="1">
    <name type="scientific">marine sediment metagenome</name>
    <dbReference type="NCBI Taxonomy" id="412755"/>
    <lineage>
        <taxon>unclassified sequences</taxon>
        <taxon>metagenomes</taxon>
        <taxon>ecological metagenomes</taxon>
    </lineage>
</organism>
<accession>A0A0F8YLV4</accession>
<comment type="caution">
    <text evidence="1">The sequence shown here is derived from an EMBL/GenBank/DDBJ whole genome shotgun (WGS) entry which is preliminary data.</text>
</comment>
<feature type="non-terminal residue" evidence="1">
    <location>
        <position position="28"/>
    </location>
</feature>
<name>A0A0F8YLV4_9ZZZZ</name>
<protein>
    <submittedName>
        <fullName evidence="1">Uncharacterized protein</fullName>
    </submittedName>
</protein>
<proteinExistence type="predicted"/>